<dbReference type="Pfam" id="PF01419">
    <property type="entry name" value="Jacalin"/>
    <property type="match status" value="1"/>
</dbReference>
<dbReference type="OrthoDB" id="630385at2759"/>
<evidence type="ECO:0000313" key="5">
    <source>
        <dbReference type="Proteomes" id="UP000636709"/>
    </source>
</evidence>
<name>A0A835BRK1_9POAL</name>
<comment type="caution">
    <text evidence="4">The sequence shown here is derived from an EMBL/GenBank/DDBJ whole genome shotgun (WGS) entry which is preliminary data.</text>
</comment>
<dbReference type="PROSITE" id="PS51752">
    <property type="entry name" value="JACALIN_LECTIN"/>
    <property type="match status" value="1"/>
</dbReference>
<feature type="domain" description="Jacalin-type lectin" evidence="3">
    <location>
        <begin position="107"/>
        <end position="270"/>
    </location>
</feature>
<keyword evidence="1" id="KW-0430">Lectin</keyword>
<dbReference type="Proteomes" id="UP000636709">
    <property type="component" value="Unassembled WGS sequence"/>
</dbReference>
<dbReference type="SMART" id="SM00915">
    <property type="entry name" value="Jacalin"/>
    <property type="match status" value="1"/>
</dbReference>
<reference evidence="4" key="1">
    <citation type="submission" date="2020-07" db="EMBL/GenBank/DDBJ databases">
        <title>Genome sequence and genetic diversity analysis of an under-domesticated orphan crop, white fonio (Digitaria exilis).</title>
        <authorList>
            <person name="Bennetzen J.L."/>
            <person name="Chen S."/>
            <person name="Ma X."/>
            <person name="Wang X."/>
            <person name="Yssel A.E.J."/>
            <person name="Chaluvadi S.R."/>
            <person name="Johnson M."/>
            <person name="Gangashetty P."/>
            <person name="Hamidou F."/>
            <person name="Sanogo M.D."/>
            <person name="Zwaenepoel A."/>
            <person name="Wallace J."/>
            <person name="Van De Peer Y."/>
            <person name="Van Deynze A."/>
        </authorList>
    </citation>
    <scope>NUCLEOTIDE SEQUENCE</scope>
    <source>
        <tissue evidence="4">Leaves</tissue>
    </source>
</reference>
<protein>
    <recommendedName>
        <fullName evidence="3">Jacalin-type lectin domain-containing protein</fullName>
    </recommendedName>
</protein>
<dbReference type="PANTHER" id="PTHR46506">
    <property type="entry name" value="OS05G0143600 PROTEIN"/>
    <property type="match status" value="1"/>
</dbReference>
<dbReference type="CDD" id="cd09612">
    <property type="entry name" value="Jacalin"/>
    <property type="match status" value="1"/>
</dbReference>
<organism evidence="4 5">
    <name type="scientific">Digitaria exilis</name>
    <dbReference type="NCBI Taxonomy" id="1010633"/>
    <lineage>
        <taxon>Eukaryota</taxon>
        <taxon>Viridiplantae</taxon>
        <taxon>Streptophyta</taxon>
        <taxon>Embryophyta</taxon>
        <taxon>Tracheophyta</taxon>
        <taxon>Spermatophyta</taxon>
        <taxon>Magnoliopsida</taxon>
        <taxon>Liliopsida</taxon>
        <taxon>Poales</taxon>
        <taxon>Poaceae</taxon>
        <taxon>PACMAD clade</taxon>
        <taxon>Panicoideae</taxon>
        <taxon>Panicodae</taxon>
        <taxon>Paniceae</taxon>
        <taxon>Anthephorinae</taxon>
        <taxon>Digitaria</taxon>
    </lineage>
</organism>
<proteinExistence type="predicted"/>
<feature type="transmembrane region" description="Helical" evidence="2">
    <location>
        <begin position="6"/>
        <end position="30"/>
    </location>
</feature>
<keyword evidence="2" id="KW-0812">Transmembrane</keyword>
<accession>A0A835BRK1</accession>
<dbReference type="InterPro" id="IPR036404">
    <property type="entry name" value="Jacalin-like_lectin_dom_sf"/>
</dbReference>
<dbReference type="InterPro" id="IPR033734">
    <property type="entry name" value="Jacalin-like_lectin_dom_plant"/>
</dbReference>
<dbReference type="GO" id="GO:0030246">
    <property type="term" value="F:carbohydrate binding"/>
    <property type="evidence" value="ECO:0007669"/>
    <property type="project" value="UniProtKB-KW"/>
</dbReference>
<sequence length="288" mass="30611">MAKLKLSGAAVLLIVVVPVFMYAGALLIGIQLGRALERRHDSVTVSFSIRGALAYVAKFPQTRPRDTTSATTPRYVHHLCYFDSSFIFACQFLNHTKFTRTMQPRGLISVGPWGGSGGQAFYMHGSSAPRLRSIVLHHSMSSGIHSMACDYYYNHLAGVGDDDGIRTAGPWGRFHSFDYSTPLSRTAIKLSAGEHLTAVEGTTGHVSNVAGAVVTSLAFRTSTGRTYGPYGSTAGTGTAFSVPVADGACIVGFWGRSGWLLDAIGVYLKPCGGSSSSNTTRSTRASGI</sequence>
<evidence type="ECO:0000256" key="1">
    <source>
        <dbReference type="ARBA" id="ARBA00022734"/>
    </source>
</evidence>
<evidence type="ECO:0000256" key="2">
    <source>
        <dbReference type="SAM" id="Phobius"/>
    </source>
</evidence>
<evidence type="ECO:0000313" key="4">
    <source>
        <dbReference type="EMBL" id="KAF8707224.1"/>
    </source>
</evidence>
<keyword evidence="5" id="KW-1185">Reference proteome</keyword>
<dbReference type="AlphaFoldDB" id="A0A835BRK1"/>
<dbReference type="EMBL" id="JACEFO010001762">
    <property type="protein sequence ID" value="KAF8707224.1"/>
    <property type="molecule type" value="Genomic_DNA"/>
</dbReference>
<keyword evidence="2" id="KW-0472">Membrane</keyword>
<dbReference type="Gene3D" id="2.100.10.30">
    <property type="entry name" value="Jacalin-like lectin domain"/>
    <property type="match status" value="1"/>
</dbReference>
<dbReference type="InterPro" id="IPR001229">
    <property type="entry name" value="Jacalin-like_lectin_dom"/>
</dbReference>
<keyword evidence="2" id="KW-1133">Transmembrane helix</keyword>
<dbReference type="SUPFAM" id="SSF51101">
    <property type="entry name" value="Mannose-binding lectins"/>
    <property type="match status" value="1"/>
</dbReference>
<gene>
    <name evidence="4" type="ORF">HU200_030475</name>
</gene>
<evidence type="ECO:0000259" key="3">
    <source>
        <dbReference type="PROSITE" id="PS51752"/>
    </source>
</evidence>